<keyword evidence="3 7" id="KW-0285">Flavoprotein</keyword>
<keyword evidence="13" id="KW-1185">Reference proteome</keyword>
<dbReference type="Gene3D" id="1.20.140.10">
    <property type="entry name" value="Butyryl-CoA Dehydrogenase, subunit A, domain 3"/>
    <property type="match status" value="2"/>
</dbReference>
<evidence type="ECO:0000256" key="3">
    <source>
        <dbReference type="ARBA" id="ARBA00022630"/>
    </source>
</evidence>
<gene>
    <name evidence="12" type="ORF">BFS30_07580</name>
</gene>
<dbReference type="InterPro" id="IPR009075">
    <property type="entry name" value="AcylCo_DH/oxidase_C"/>
</dbReference>
<feature type="domain" description="Acyl-CoA dehydrogenase-like C-terminal" evidence="11">
    <location>
        <begin position="465"/>
        <end position="568"/>
    </location>
</feature>
<dbReference type="Pfam" id="PF21263">
    <property type="entry name" value="Acyl-CoA-dh_C"/>
    <property type="match status" value="1"/>
</dbReference>
<dbReference type="AlphaFoldDB" id="A0A1D7QEB6"/>
<dbReference type="Gene3D" id="2.40.110.10">
    <property type="entry name" value="Butyryl-CoA Dehydrogenase, subunit A, domain 2"/>
    <property type="match status" value="1"/>
</dbReference>
<dbReference type="GO" id="GO:0050660">
    <property type="term" value="F:flavin adenine dinucleotide binding"/>
    <property type="evidence" value="ECO:0007669"/>
    <property type="project" value="InterPro"/>
</dbReference>
<dbReference type="GO" id="GO:0003995">
    <property type="term" value="F:acyl-CoA dehydrogenase activity"/>
    <property type="evidence" value="ECO:0007669"/>
    <property type="project" value="InterPro"/>
</dbReference>
<dbReference type="PROSITE" id="PS00072">
    <property type="entry name" value="ACYL_COA_DH_1"/>
    <property type="match status" value="1"/>
</dbReference>
<dbReference type="InterPro" id="IPR049426">
    <property type="entry name" value="Acyl-CoA-dh-like_C"/>
</dbReference>
<evidence type="ECO:0000259" key="11">
    <source>
        <dbReference type="Pfam" id="PF21263"/>
    </source>
</evidence>
<evidence type="ECO:0000256" key="4">
    <source>
        <dbReference type="ARBA" id="ARBA00022827"/>
    </source>
</evidence>
<dbReference type="Pfam" id="PF02770">
    <property type="entry name" value="Acyl-CoA_dh_M"/>
    <property type="match status" value="1"/>
</dbReference>
<dbReference type="PANTHER" id="PTHR43884">
    <property type="entry name" value="ACYL-COA DEHYDROGENASE"/>
    <property type="match status" value="1"/>
</dbReference>
<dbReference type="Proteomes" id="UP000094313">
    <property type="component" value="Chromosome"/>
</dbReference>
<evidence type="ECO:0000256" key="2">
    <source>
        <dbReference type="ARBA" id="ARBA00009347"/>
    </source>
</evidence>
<feature type="domain" description="Acyl-CoA dehydrogenase/oxidase C-terminal" evidence="8">
    <location>
        <begin position="254"/>
        <end position="415"/>
    </location>
</feature>
<evidence type="ECO:0000256" key="5">
    <source>
        <dbReference type="ARBA" id="ARBA00023002"/>
    </source>
</evidence>
<sequence>METTDKKTIKGGEFLITETNYQDVFIPEEFDEEQQMIAQTCRDFLVAEVYPNLDRIDTQEEGLMPSLMDKAGALGILGVSIPEEFGGFGKNFNTSMLVADVVGAGHSFAVALSAHTGIGTLPILYYGNDAQKAKYIPKLGTGEWKAAYCLTEPNSGSDANSGKTKAKLSEDGKHYVINGQKMWITNGGFADIFIVFAKIDDDANLTAFIVEREFGGITMNPEEHKMGIKGSSTRQVFFNDCKVPVENMLSDRQNGFKIAVNILNIGRIKLAAAAIGASKAVIDTAVNYSNERIQFDRPISKYGAIRFKLAEMAAKVYAVESANYRAGQNIDDAYDTLVAGGMDASKAKLKSTEQFAVECAILKVWGSEVLDYVVDEGVQIYGGMGFSAEAPMDRAYRDARINRIFEGTNEINRLLTVDMMLKRAMKGELDLMTPATAVAAELMSIPEFGDEDDTLFAAEKKIIKNLKKATLMVAGAAVQKLMMSLSKEQEILMNIADMASYVYVAESTLLRTEKLVNLRGEEACAGQLDMMRIYFVEAVDGLQKAGKEALWAFAEGDEQRMMMVGLRRFTKMEAFNVKETRQKVAQQLIAANKYCY</sequence>
<evidence type="ECO:0000259" key="10">
    <source>
        <dbReference type="Pfam" id="PF02771"/>
    </source>
</evidence>
<protein>
    <submittedName>
        <fullName evidence="12">Acyl-CoA dehydrogenase</fullName>
    </submittedName>
</protein>
<dbReference type="PROSITE" id="PS00073">
    <property type="entry name" value="ACYL_COA_DH_2"/>
    <property type="match status" value="1"/>
</dbReference>
<dbReference type="SUPFAM" id="SSF47203">
    <property type="entry name" value="Acyl-CoA dehydrogenase C-terminal domain-like"/>
    <property type="match status" value="1"/>
</dbReference>
<keyword evidence="4 7" id="KW-0274">FAD</keyword>
<dbReference type="OrthoDB" id="1522475at2"/>
<dbReference type="InterPro" id="IPR036250">
    <property type="entry name" value="AcylCo_DH-like_C"/>
</dbReference>
<dbReference type="EMBL" id="CP017141">
    <property type="protein sequence ID" value="AOM77038.1"/>
    <property type="molecule type" value="Genomic_DNA"/>
</dbReference>
<evidence type="ECO:0000256" key="7">
    <source>
        <dbReference type="RuleBase" id="RU362125"/>
    </source>
</evidence>
<dbReference type="FunFam" id="1.10.540.10:FF:000001">
    <property type="entry name" value="Very long-chain-specific acyl-CoA dehydrogenase, mitochondrial"/>
    <property type="match status" value="1"/>
</dbReference>
<dbReference type="PANTHER" id="PTHR43884:SF12">
    <property type="entry name" value="ISOVALERYL-COA DEHYDROGENASE, MITOCHONDRIAL-RELATED"/>
    <property type="match status" value="1"/>
</dbReference>
<evidence type="ECO:0000259" key="8">
    <source>
        <dbReference type="Pfam" id="PF00441"/>
    </source>
</evidence>
<evidence type="ECO:0000259" key="9">
    <source>
        <dbReference type="Pfam" id="PF02770"/>
    </source>
</evidence>
<dbReference type="InterPro" id="IPR009100">
    <property type="entry name" value="AcylCoA_DH/oxidase_NM_dom_sf"/>
</dbReference>
<evidence type="ECO:0000313" key="13">
    <source>
        <dbReference type="Proteomes" id="UP000094313"/>
    </source>
</evidence>
<dbReference type="FunFam" id="1.20.140.10:FF:000019">
    <property type="entry name" value="Acyl-CoA dehydrogenase"/>
    <property type="match status" value="1"/>
</dbReference>
<feature type="domain" description="Acyl-CoA dehydrogenase/oxidase N-terminal" evidence="10">
    <location>
        <begin position="32"/>
        <end position="143"/>
    </location>
</feature>
<comment type="catalytic activity">
    <reaction evidence="6">
        <text>a 2,3-saturated acyl-CoA + A = a 2,3-dehydroacyl-CoA + AH2</text>
        <dbReference type="Rhea" id="RHEA:48608"/>
        <dbReference type="ChEBI" id="CHEBI:13193"/>
        <dbReference type="ChEBI" id="CHEBI:17499"/>
        <dbReference type="ChEBI" id="CHEBI:60015"/>
        <dbReference type="ChEBI" id="CHEBI:65111"/>
    </reaction>
</comment>
<evidence type="ECO:0000313" key="12">
    <source>
        <dbReference type="EMBL" id="AOM77038.1"/>
    </source>
</evidence>
<dbReference type="InterPro" id="IPR046373">
    <property type="entry name" value="Acyl-CoA_Oxase/DH_mid-dom_sf"/>
</dbReference>
<dbReference type="FunFam" id="2.40.110.10:FF:000006">
    <property type="entry name" value="very long-chain specific acyl-CoA dehydrogenase, mitochondrial"/>
    <property type="match status" value="1"/>
</dbReference>
<dbReference type="SUPFAM" id="SSF56645">
    <property type="entry name" value="Acyl-CoA dehydrogenase NM domain-like"/>
    <property type="match status" value="1"/>
</dbReference>
<organism evidence="12 13">
    <name type="scientific">Pedobacter steynii</name>
    <dbReference type="NCBI Taxonomy" id="430522"/>
    <lineage>
        <taxon>Bacteria</taxon>
        <taxon>Pseudomonadati</taxon>
        <taxon>Bacteroidota</taxon>
        <taxon>Sphingobacteriia</taxon>
        <taxon>Sphingobacteriales</taxon>
        <taxon>Sphingobacteriaceae</taxon>
        <taxon>Pedobacter</taxon>
    </lineage>
</organism>
<dbReference type="InterPro" id="IPR006089">
    <property type="entry name" value="Acyl-CoA_DH_CS"/>
</dbReference>
<proteinExistence type="inferred from homology"/>
<keyword evidence="5 7" id="KW-0560">Oxidoreductase</keyword>
<dbReference type="InterPro" id="IPR037069">
    <property type="entry name" value="AcylCoA_DH/ox_N_sf"/>
</dbReference>
<comment type="similarity">
    <text evidence="2 7">Belongs to the acyl-CoA dehydrogenase family.</text>
</comment>
<evidence type="ECO:0000256" key="6">
    <source>
        <dbReference type="ARBA" id="ARBA00052546"/>
    </source>
</evidence>
<dbReference type="InterPro" id="IPR006091">
    <property type="entry name" value="Acyl-CoA_Oxase/DH_mid-dom"/>
</dbReference>
<dbReference type="RefSeq" id="WP_069378731.1">
    <property type="nucleotide sequence ID" value="NZ_CP017141.1"/>
</dbReference>
<name>A0A1D7QEB6_9SPHI</name>
<feature type="domain" description="Acyl-CoA oxidase/dehydrogenase middle" evidence="9">
    <location>
        <begin position="147"/>
        <end position="241"/>
    </location>
</feature>
<dbReference type="InterPro" id="IPR013786">
    <property type="entry name" value="AcylCoA_DH/ox_N"/>
</dbReference>
<accession>A0A1D7QEB6</accession>
<comment type="cofactor">
    <cofactor evidence="1 7">
        <name>FAD</name>
        <dbReference type="ChEBI" id="CHEBI:57692"/>
    </cofactor>
</comment>
<dbReference type="KEGG" id="psty:BFS30_07580"/>
<dbReference type="Pfam" id="PF00441">
    <property type="entry name" value="Acyl-CoA_dh_1"/>
    <property type="match status" value="1"/>
</dbReference>
<evidence type="ECO:0000256" key="1">
    <source>
        <dbReference type="ARBA" id="ARBA00001974"/>
    </source>
</evidence>
<dbReference type="Pfam" id="PF02771">
    <property type="entry name" value="Acyl-CoA_dh_N"/>
    <property type="match status" value="1"/>
</dbReference>
<dbReference type="Gene3D" id="1.10.540.10">
    <property type="entry name" value="Acyl-CoA dehydrogenase/oxidase, N-terminal domain"/>
    <property type="match status" value="1"/>
</dbReference>
<reference evidence="12 13" key="1">
    <citation type="submission" date="2016-08" db="EMBL/GenBank/DDBJ databases">
        <authorList>
            <person name="Seilhamer J.J."/>
        </authorList>
    </citation>
    <scope>NUCLEOTIDE SEQUENCE [LARGE SCALE GENOMIC DNA]</scope>
    <source>
        <strain evidence="12 13">DX4</strain>
    </source>
</reference>